<evidence type="ECO:0000256" key="1">
    <source>
        <dbReference type="SAM" id="MobiDB-lite"/>
    </source>
</evidence>
<sequence length="591" mass="67345">MSERKRLGDVETVPVGRTPMAVDGQGQIDADEWTAERARAQPPLETGAGYPPWPRPAEEEPIDAEFTEERPTTRQRARRAWEESRRKAREFFSESVQATIVDHEEQRARDEERAATDDPEASKRAQLLKLRSEARLAGEEYLDSLRRSQIFVPGFTEEKAAKRLDAMHQVYVQMMVQGCLRPLSRGVNTNSIIQAVGMMTSMTLLSEDFREQTRPHLDRLREKIQDRIDTKTRSRVGAVEKGIERRRDFFSGVVDEEKRARLVGSTDARAQLSRKWRKRYDDLLYRERGRRQLYTPEAAALTELGLMENAFVQMRDPATESQEVYESYKKLRSHLWAQFEDDGLERQDIVDRVKTMVGVRMEHEPELWTMIKGAAHGRIIKDYRIDGVTGAREEQWRGHWANHIGARMPREATFSLRPPMTHDEHSSAITETMRISFADAVGKDMKDGRADGKRFREMAIGYMAGFAGRRQGMDLRGAPAGVRMAVEQSGVMMATMTVDGVEPEAQRAAYSMAYANAMDEVAEQCPEVKDLMHEQFGPDWKAVLKDAADNPQAFLIAMKAKPRRYYAGADGGPAYESARDYDAAHENPQPV</sequence>
<evidence type="ECO:0000313" key="3">
    <source>
        <dbReference type="Proteomes" id="UP000553209"/>
    </source>
</evidence>
<comment type="caution">
    <text evidence="2">The sequence shown here is derived from an EMBL/GenBank/DDBJ whole genome shotgun (WGS) entry which is preliminary data.</text>
</comment>
<proteinExistence type="predicted"/>
<dbReference type="Proteomes" id="UP000553209">
    <property type="component" value="Unassembled WGS sequence"/>
</dbReference>
<feature type="region of interest" description="Disordered" evidence="1">
    <location>
        <begin position="1"/>
        <end position="79"/>
    </location>
</feature>
<gene>
    <name evidence="2" type="ORF">HGB44_02445</name>
</gene>
<dbReference type="RefSeq" id="WP_061080021.1">
    <property type="nucleotide sequence ID" value="NZ_JAAXPG010000002.1"/>
</dbReference>
<protein>
    <submittedName>
        <fullName evidence="2">Uncharacterized protein</fullName>
    </submittedName>
</protein>
<feature type="region of interest" description="Disordered" evidence="1">
    <location>
        <begin position="104"/>
        <end position="123"/>
    </location>
</feature>
<dbReference type="AlphaFoldDB" id="A0A7X6RN83"/>
<keyword evidence="3" id="KW-1185">Reference proteome</keyword>
<reference evidence="2 3" key="1">
    <citation type="submission" date="2020-04" db="EMBL/GenBank/DDBJ databases">
        <title>MicrobeNet Type strains.</title>
        <authorList>
            <person name="Nicholson A.C."/>
        </authorList>
    </citation>
    <scope>NUCLEOTIDE SEQUENCE [LARGE SCALE GENOMIC DNA]</scope>
    <source>
        <strain evidence="2 3">ATCC 23612</strain>
    </source>
</reference>
<name>A0A7X6RN83_9ACTN</name>
<dbReference type="EMBL" id="JAAXPG010000002">
    <property type="protein sequence ID" value="NKY96535.1"/>
    <property type="molecule type" value="Genomic_DNA"/>
</dbReference>
<organism evidence="2 3">
    <name type="scientific">Nocardiopsis alborubida</name>
    <dbReference type="NCBI Taxonomy" id="146802"/>
    <lineage>
        <taxon>Bacteria</taxon>
        <taxon>Bacillati</taxon>
        <taxon>Actinomycetota</taxon>
        <taxon>Actinomycetes</taxon>
        <taxon>Streptosporangiales</taxon>
        <taxon>Nocardiopsidaceae</taxon>
        <taxon>Nocardiopsis</taxon>
    </lineage>
</organism>
<accession>A0A7X6RN83</accession>
<evidence type="ECO:0000313" key="2">
    <source>
        <dbReference type="EMBL" id="NKY96535.1"/>
    </source>
</evidence>